<name>A0A1Q6HPF3_BACUN</name>
<organism evidence="1 2">
    <name type="scientific">Bacteroides uniformis</name>
    <dbReference type="NCBI Taxonomy" id="820"/>
    <lineage>
        <taxon>Bacteria</taxon>
        <taxon>Pseudomonadati</taxon>
        <taxon>Bacteroidota</taxon>
        <taxon>Bacteroidia</taxon>
        <taxon>Bacteroidales</taxon>
        <taxon>Bacteroidaceae</taxon>
        <taxon>Bacteroides</taxon>
    </lineage>
</organism>
<dbReference type="SUPFAM" id="SSF53756">
    <property type="entry name" value="UDP-Glycosyltransferase/glycogen phosphorylase"/>
    <property type="match status" value="1"/>
</dbReference>
<dbReference type="Pfam" id="PF13692">
    <property type="entry name" value="Glyco_trans_1_4"/>
    <property type="match status" value="1"/>
</dbReference>
<dbReference type="Proteomes" id="UP000186549">
    <property type="component" value="Unassembled WGS sequence"/>
</dbReference>
<accession>A0A1Q6HPF3</accession>
<dbReference type="Gene3D" id="3.40.50.2000">
    <property type="entry name" value="Glycogen Phosphorylase B"/>
    <property type="match status" value="1"/>
</dbReference>
<proteinExistence type="predicted"/>
<comment type="caution">
    <text evidence="1">The sequence shown here is derived from an EMBL/GenBank/DDBJ whole genome shotgun (WGS) entry which is preliminary data.</text>
</comment>
<reference evidence="1 2" key="1">
    <citation type="journal article" date="2016" name="Nat. Biotechnol.">
        <title>Measurement of bacterial replication rates in microbial communities.</title>
        <authorList>
            <person name="Brown C.T."/>
            <person name="Olm M.R."/>
            <person name="Thomas B.C."/>
            <person name="Banfield J.F."/>
        </authorList>
    </citation>
    <scope>NUCLEOTIDE SEQUENCE [LARGE SCALE GENOMIC DNA]</scope>
    <source>
        <strain evidence="1">45_41</strain>
    </source>
</reference>
<evidence type="ECO:0000313" key="2">
    <source>
        <dbReference type="Proteomes" id="UP000186549"/>
    </source>
</evidence>
<dbReference type="EMBL" id="MNQU01000341">
    <property type="protein sequence ID" value="OKZ28520.1"/>
    <property type="molecule type" value="Genomic_DNA"/>
</dbReference>
<dbReference type="AlphaFoldDB" id="A0A1Q6HPF3"/>
<protein>
    <recommendedName>
        <fullName evidence="3">Glycosyltransferase</fullName>
    </recommendedName>
</protein>
<evidence type="ECO:0008006" key="3">
    <source>
        <dbReference type="Google" id="ProtNLM"/>
    </source>
</evidence>
<evidence type="ECO:0000313" key="1">
    <source>
        <dbReference type="EMBL" id="OKZ28520.1"/>
    </source>
</evidence>
<sequence length="385" mass="45039">MKILIVSSVQTHPTTSGSGSFIRKYTTLLKEMGHEVYFLHVIYYAFTKKNKRLTDEGIIGTKNYWRDHYFQYRTSLSSRIIEEIKKAYRKNFSDYYARCDDHYPYGLAKFVSQLHNTYQFDACVINYYWFTKLFNHIDIERKALVAHDSFTYNNVRNSVKSLLNLKPNEEAKALQRCPYIFAMQEEERIFFTRLSPLSKVLTSYCNYEFVNQPKTGNHNIVLLSSGFQLNVNGLTWFIDNVFPLILHDYPDCRLKIGGSLCKAIQNSFPHPNIDLIGYVDNAADLYELGDIAINPTYQGTGLKIKTFESIAYNKITMVHPHSMNGIFDKGNAPLFASDKPSEWVDFLHKVWDNPDFLDSFRTRNKEYIERMNLFIVDQFEQFLKS</sequence>
<gene>
    <name evidence="1" type="ORF">BHV79_19080</name>
</gene>